<dbReference type="Proteomes" id="UP000024404">
    <property type="component" value="Unassembled WGS sequence"/>
</dbReference>
<dbReference type="InterPro" id="IPR050589">
    <property type="entry name" value="Ikaros_C2H2-ZF"/>
</dbReference>
<dbReference type="OMA" id="GINYHER"/>
<dbReference type="SUPFAM" id="SSF57667">
    <property type="entry name" value="beta-beta-alpha zinc fingers"/>
    <property type="match status" value="3"/>
</dbReference>
<evidence type="ECO:0000256" key="8">
    <source>
        <dbReference type="PROSITE-ProRule" id="PRU00042"/>
    </source>
</evidence>
<dbReference type="PANTHER" id="PTHR24404:SF114">
    <property type="entry name" value="KLUMPFUSS, ISOFORM B-RELATED"/>
    <property type="match status" value="1"/>
</dbReference>
<dbReference type="GO" id="GO:0008270">
    <property type="term" value="F:zinc ion binding"/>
    <property type="evidence" value="ECO:0007669"/>
    <property type="project" value="UniProtKB-KW"/>
</dbReference>
<keyword evidence="4 8" id="KW-0863">Zinc-finger</keyword>
<keyword evidence="7" id="KW-0539">Nucleus</keyword>
<dbReference type="InterPro" id="IPR013087">
    <property type="entry name" value="Znf_C2H2_type"/>
</dbReference>
<dbReference type="Pfam" id="PF00096">
    <property type="entry name" value="zf-C2H2"/>
    <property type="match status" value="3"/>
</dbReference>
<dbReference type="GO" id="GO:0005634">
    <property type="term" value="C:nucleus"/>
    <property type="evidence" value="ECO:0007669"/>
    <property type="project" value="UniProtKB-SubCell"/>
</dbReference>
<feature type="domain" description="C2H2-type" evidence="9">
    <location>
        <begin position="189"/>
        <end position="217"/>
    </location>
</feature>
<organism evidence="10 11">
    <name type="scientific">Onchocerca volvulus</name>
    <dbReference type="NCBI Taxonomy" id="6282"/>
    <lineage>
        <taxon>Eukaryota</taxon>
        <taxon>Metazoa</taxon>
        <taxon>Ecdysozoa</taxon>
        <taxon>Nematoda</taxon>
        <taxon>Chromadorea</taxon>
        <taxon>Rhabditida</taxon>
        <taxon>Spirurina</taxon>
        <taxon>Spiruromorpha</taxon>
        <taxon>Filarioidea</taxon>
        <taxon>Onchocercidae</taxon>
        <taxon>Onchocerca</taxon>
    </lineage>
</organism>
<dbReference type="GO" id="GO:0045893">
    <property type="term" value="P:positive regulation of DNA-templated transcription"/>
    <property type="evidence" value="ECO:0007669"/>
    <property type="project" value="UniProtKB-ARBA"/>
</dbReference>
<dbReference type="FunFam" id="3.30.160.60:FF:000100">
    <property type="entry name" value="Zinc finger 45-like"/>
    <property type="match status" value="1"/>
</dbReference>
<accession>A0A8R1TM59</accession>
<evidence type="ECO:0000256" key="2">
    <source>
        <dbReference type="ARBA" id="ARBA00022723"/>
    </source>
</evidence>
<dbReference type="PROSITE" id="PS50157">
    <property type="entry name" value="ZINC_FINGER_C2H2_2"/>
    <property type="match status" value="6"/>
</dbReference>
<dbReference type="FunFam" id="3.30.160.60:FF:000446">
    <property type="entry name" value="Zinc finger protein"/>
    <property type="match status" value="1"/>
</dbReference>
<evidence type="ECO:0000256" key="3">
    <source>
        <dbReference type="ARBA" id="ARBA00022737"/>
    </source>
</evidence>
<comment type="subcellular location">
    <subcellularLocation>
        <location evidence="1">Nucleus</location>
    </subcellularLocation>
</comment>
<evidence type="ECO:0000256" key="6">
    <source>
        <dbReference type="ARBA" id="ARBA00023125"/>
    </source>
</evidence>
<dbReference type="PROSITE" id="PS00028">
    <property type="entry name" value="ZINC_FINGER_C2H2_1"/>
    <property type="match status" value="6"/>
</dbReference>
<evidence type="ECO:0000256" key="7">
    <source>
        <dbReference type="ARBA" id="ARBA00023242"/>
    </source>
</evidence>
<dbReference type="EMBL" id="CMVM020000390">
    <property type="status" value="NOT_ANNOTATED_CDS"/>
    <property type="molecule type" value="Genomic_DNA"/>
</dbReference>
<dbReference type="GO" id="GO:0043565">
    <property type="term" value="F:sequence-specific DNA binding"/>
    <property type="evidence" value="ECO:0007669"/>
    <property type="project" value="UniProtKB-ARBA"/>
</dbReference>
<sequence>MTEKVTVPTESEIGCKKCCIDYFVICGHLNHEAQPEQTEPLDLSKVSARQKGLFGSSISKEIEEITNSKNLSIQEENEKKGINYHERQGKLVEIGTLNQTEEKMHNCLECGKNFKKLQYLKSHSQVHISENLCLCDRCGMRFLRLSNLRFHLHAHTGEKPFVCEVCGKDFSQSLCLKRHMRIHTKEQPYKCSKCERSFNHPSNFIRHMHNIHDRTKLKLCFACGKGFPHLYRLKQHMLTHTKEKPHSCELCGKKFSLSASLKRHKKNHCKRRSDFNCTISG</sequence>
<dbReference type="Gene3D" id="3.30.160.60">
    <property type="entry name" value="Classic Zinc Finger"/>
    <property type="match status" value="6"/>
</dbReference>
<keyword evidence="2" id="KW-0479">Metal-binding</keyword>
<dbReference type="FunFam" id="3.30.160.60:FF:001732">
    <property type="entry name" value="Zgc:162936"/>
    <property type="match status" value="1"/>
</dbReference>
<feature type="domain" description="C2H2-type" evidence="9">
    <location>
        <begin position="133"/>
        <end position="160"/>
    </location>
</feature>
<dbReference type="SMART" id="SM00355">
    <property type="entry name" value="ZnF_C2H2"/>
    <property type="match status" value="6"/>
</dbReference>
<reference evidence="10" key="2">
    <citation type="submission" date="2022-06" db="UniProtKB">
        <authorList>
            <consortium name="EnsemblMetazoa"/>
        </authorList>
    </citation>
    <scope>IDENTIFICATION</scope>
</reference>
<evidence type="ECO:0000313" key="11">
    <source>
        <dbReference type="Proteomes" id="UP000024404"/>
    </source>
</evidence>
<evidence type="ECO:0000313" key="10">
    <source>
        <dbReference type="EnsemblMetazoa" id="OVOC12012.1"/>
    </source>
</evidence>
<evidence type="ECO:0000256" key="4">
    <source>
        <dbReference type="ARBA" id="ARBA00022771"/>
    </source>
</evidence>
<keyword evidence="11" id="KW-1185">Reference proteome</keyword>
<reference evidence="11" key="1">
    <citation type="submission" date="2013-10" db="EMBL/GenBank/DDBJ databases">
        <title>Genome sequencing of Onchocerca volvulus.</title>
        <authorList>
            <person name="Cotton J."/>
            <person name="Tsai J."/>
            <person name="Stanley E."/>
            <person name="Tracey A."/>
            <person name="Holroyd N."/>
            <person name="Lustigman S."/>
            <person name="Berriman M."/>
        </authorList>
    </citation>
    <scope>NUCLEOTIDE SEQUENCE</scope>
</reference>
<name>A0A8R1TM59_ONCVO</name>
<dbReference type="GO" id="GO:0000122">
    <property type="term" value="P:negative regulation of transcription by RNA polymerase II"/>
    <property type="evidence" value="ECO:0007669"/>
    <property type="project" value="UniProtKB-ARBA"/>
</dbReference>
<keyword evidence="5" id="KW-0862">Zinc</keyword>
<feature type="domain" description="C2H2-type" evidence="9">
    <location>
        <begin position="161"/>
        <end position="188"/>
    </location>
</feature>
<dbReference type="InterPro" id="IPR036236">
    <property type="entry name" value="Znf_C2H2_sf"/>
</dbReference>
<feature type="domain" description="C2H2-type" evidence="9">
    <location>
        <begin position="246"/>
        <end position="273"/>
    </location>
</feature>
<evidence type="ECO:0000256" key="1">
    <source>
        <dbReference type="ARBA" id="ARBA00004123"/>
    </source>
</evidence>
<feature type="domain" description="C2H2-type" evidence="9">
    <location>
        <begin position="218"/>
        <end position="245"/>
    </location>
</feature>
<keyword evidence="6" id="KW-0238">DNA-binding</keyword>
<protein>
    <recommendedName>
        <fullName evidence="9">C2H2-type domain-containing protein</fullName>
    </recommendedName>
</protein>
<evidence type="ECO:0000259" key="9">
    <source>
        <dbReference type="PROSITE" id="PS50157"/>
    </source>
</evidence>
<feature type="domain" description="C2H2-type" evidence="9">
    <location>
        <begin position="105"/>
        <end position="132"/>
    </location>
</feature>
<evidence type="ECO:0000256" key="5">
    <source>
        <dbReference type="ARBA" id="ARBA00022833"/>
    </source>
</evidence>
<dbReference type="EnsemblMetazoa" id="OVOC12012.1">
    <property type="protein sequence ID" value="OVOC12012.1"/>
    <property type="gene ID" value="WBGene00248821"/>
</dbReference>
<dbReference type="GO" id="GO:0005694">
    <property type="term" value="C:chromosome"/>
    <property type="evidence" value="ECO:0007669"/>
    <property type="project" value="UniProtKB-ARBA"/>
</dbReference>
<dbReference type="FunFam" id="3.30.160.60:FF:000176">
    <property type="entry name" value="zinc finger protein 70"/>
    <property type="match status" value="1"/>
</dbReference>
<dbReference type="PANTHER" id="PTHR24404">
    <property type="entry name" value="ZINC FINGER PROTEIN"/>
    <property type="match status" value="1"/>
</dbReference>
<dbReference type="AlphaFoldDB" id="A0A8R1TM59"/>
<keyword evidence="3" id="KW-0677">Repeat</keyword>
<proteinExistence type="predicted"/>